<keyword evidence="1" id="KW-0349">Heme</keyword>
<evidence type="ECO:0000313" key="5">
    <source>
        <dbReference type="EMBL" id="SVC75727.1"/>
    </source>
</evidence>
<evidence type="ECO:0000256" key="3">
    <source>
        <dbReference type="ARBA" id="ARBA00023004"/>
    </source>
</evidence>
<proteinExistence type="predicted"/>
<accession>A0A382PS80</accession>
<keyword evidence="2" id="KW-0479">Metal-binding</keyword>
<reference evidence="5" key="1">
    <citation type="submission" date="2018-05" db="EMBL/GenBank/DDBJ databases">
        <authorList>
            <person name="Lanie J.A."/>
            <person name="Ng W.-L."/>
            <person name="Kazmierczak K.M."/>
            <person name="Andrzejewski T.M."/>
            <person name="Davidsen T.M."/>
            <person name="Wayne K.J."/>
            <person name="Tettelin H."/>
            <person name="Glass J.I."/>
            <person name="Rusch D."/>
            <person name="Podicherti R."/>
            <person name="Tsui H.-C.T."/>
            <person name="Winkler M.E."/>
        </authorList>
    </citation>
    <scope>NUCLEOTIDE SEQUENCE</scope>
</reference>
<feature type="domain" description="Cytochrome c" evidence="4">
    <location>
        <begin position="40"/>
        <end position="121"/>
    </location>
</feature>
<dbReference type="GO" id="GO:0046872">
    <property type="term" value="F:metal ion binding"/>
    <property type="evidence" value="ECO:0007669"/>
    <property type="project" value="UniProtKB-KW"/>
</dbReference>
<evidence type="ECO:0000259" key="4">
    <source>
        <dbReference type="PROSITE" id="PS51007"/>
    </source>
</evidence>
<dbReference type="InterPro" id="IPR009056">
    <property type="entry name" value="Cyt_c-like_dom"/>
</dbReference>
<name>A0A382PS80_9ZZZZ</name>
<dbReference type="Pfam" id="PF13442">
    <property type="entry name" value="Cytochrome_CBB3"/>
    <property type="match status" value="1"/>
</dbReference>
<gene>
    <name evidence="5" type="ORF">METZ01_LOCUS328581</name>
</gene>
<protein>
    <recommendedName>
        <fullName evidence="4">Cytochrome c domain-containing protein</fullName>
    </recommendedName>
</protein>
<dbReference type="SUPFAM" id="SSF46626">
    <property type="entry name" value="Cytochrome c"/>
    <property type="match status" value="1"/>
</dbReference>
<dbReference type="AlphaFoldDB" id="A0A382PS80"/>
<evidence type="ECO:0000256" key="2">
    <source>
        <dbReference type="ARBA" id="ARBA00022723"/>
    </source>
</evidence>
<dbReference type="EMBL" id="UINC01109124">
    <property type="protein sequence ID" value="SVC75727.1"/>
    <property type="molecule type" value="Genomic_DNA"/>
</dbReference>
<dbReference type="InterPro" id="IPR036909">
    <property type="entry name" value="Cyt_c-like_dom_sf"/>
</dbReference>
<keyword evidence="3" id="KW-0408">Iron</keyword>
<organism evidence="5">
    <name type="scientific">marine metagenome</name>
    <dbReference type="NCBI Taxonomy" id="408172"/>
    <lineage>
        <taxon>unclassified sequences</taxon>
        <taxon>metagenomes</taxon>
        <taxon>ecological metagenomes</taxon>
    </lineage>
</organism>
<sequence>MLKILSKIAVAMSFCFFLATAAFSDDDEWVPVNPFSGDEEIIAKGRTLFNVHCSHCHGPNAIQGMRKRDLRRLTIKYKDKMTLVFLTTVLNGRVEKGMPSWGGIMEEDTLWKVFSFLETVQK</sequence>
<dbReference type="GO" id="GO:0009055">
    <property type="term" value="F:electron transfer activity"/>
    <property type="evidence" value="ECO:0007669"/>
    <property type="project" value="InterPro"/>
</dbReference>
<dbReference type="GO" id="GO:0020037">
    <property type="term" value="F:heme binding"/>
    <property type="evidence" value="ECO:0007669"/>
    <property type="project" value="InterPro"/>
</dbReference>
<dbReference type="Gene3D" id="1.10.760.10">
    <property type="entry name" value="Cytochrome c-like domain"/>
    <property type="match status" value="1"/>
</dbReference>
<dbReference type="PROSITE" id="PS51007">
    <property type="entry name" value="CYTC"/>
    <property type="match status" value="1"/>
</dbReference>
<evidence type="ECO:0000256" key="1">
    <source>
        <dbReference type="ARBA" id="ARBA00022617"/>
    </source>
</evidence>